<keyword evidence="1" id="KW-0175">Coiled coil</keyword>
<organism evidence="5 6">
    <name type="scientific">Striga asiatica</name>
    <name type="common">Asiatic witchweed</name>
    <name type="synonym">Buchnera asiatica</name>
    <dbReference type="NCBI Taxonomy" id="4170"/>
    <lineage>
        <taxon>Eukaryota</taxon>
        <taxon>Viridiplantae</taxon>
        <taxon>Streptophyta</taxon>
        <taxon>Embryophyta</taxon>
        <taxon>Tracheophyta</taxon>
        <taxon>Spermatophyta</taxon>
        <taxon>Magnoliopsida</taxon>
        <taxon>eudicotyledons</taxon>
        <taxon>Gunneridae</taxon>
        <taxon>Pentapetalae</taxon>
        <taxon>asterids</taxon>
        <taxon>lamiids</taxon>
        <taxon>Lamiales</taxon>
        <taxon>Orobanchaceae</taxon>
        <taxon>Buchnereae</taxon>
        <taxon>Striga</taxon>
    </lineage>
</organism>
<dbReference type="EMBL" id="BKCP01001780">
    <property type="protein sequence ID" value="GER27366.1"/>
    <property type="molecule type" value="Genomic_DNA"/>
</dbReference>
<feature type="non-terminal residue" evidence="5">
    <location>
        <position position="1264"/>
    </location>
</feature>
<feature type="compositionally biased region" description="Basic and acidic residues" evidence="2">
    <location>
        <begin position="322"/>
        <end position="334"/>
    </location>
</feature>
<evidence type="ECO:0000259" key="4">
    <source>
        <dbReference type="Pfam" id="PF25029"/>
    </source>
</evidence>
<keyword evidence="3" id="KW-0812">Transmembrane</keyword>
<dbReference type="PANTHER" id="PTHR35116">
    <property type="entry name" value="HELICASE PROTEIN MOM1"/>
    <property type="match status" value="1"/>
</dbReference>
<dbReference type="Pfam" id="PF25029">
    <property type="entry name" value="MOM1"/>
    <property type="match status" value="1"/>
</dbReference>
<protein>
    <submittedName>
        <fullName evidence="5">MORPHEUS MOLECULE family protein</fullName>
    </submittedName>
</protein>
<feature type="region of interest" description="Disordered" evidence="2">
    <location>
        <begin position="640"/>
        <end position="697"/>
    </location>
</feature>
<feature type="region of interest" description="Disordered" evidence="2">
    <location>
        <begin position="1"/>
        <end position="146"/>
    </location>
</feature>
<name>A0A5A7P3I0_STRAF</name>
<feature type="compositionally biased region" description="Basic and acidic residues" evidence="2">
    <location>
        <begin position="1"/>
        <end position="15"/>
    </location>
</feature>
<evidence type="ECO:0000256" key="3">
    <source>
        <dbReference type="SAM" id="Phobius"/>
    </source>
</evidence>
<dbReference type="GO" id="GO:0031507">
    <property type="term" value="P:heterochromatin formation"/>
    <property type="evidence" value="ECO:0007669"/>
    <property type="project" value="InterPro"/>
</dbReference>
<feature type="compositionally biased region" description="Basic and acidic residues" evidence="2">
    <location>
        <begin position="98"/>
        <end position="110"/>
    </location>
</feature>
<dbReference type="OrthoDB" id="898917at2759"/>
<keyword evidence="3" id="KW-1133">Transmembrane helix</keyword>
<dbReference type="PANTHER" id="PTHR35116:SF2">
    <property type="entry name" value="ATP-DEPENDENT HELICASE FAMILY PROTEIN-RELATED"/>
    <property type="match status" value="1"/>
</dbReference>
<gene>
    <name evidence="5" type="ORF">STAS_03063</name>
</gene>
<keyword evidence="6" id="KW-1185">Reference proteome</keyword>
<comment type="caution">
    <text evidence="5">The sequence shown here is derived from an EMBL/GenBank/DDBJ whole genome shotgun (WGS) entry which is preliminary data.</text>
</comment>
<accession>A0A5A7P3I0</accession>
<evidence type="ECO:0000313" key="5">
    <source>
        <dbReference type="EMBL" id="GER27366.1"/>
    </source>
</evidence>
<dbReference type="Gene3D" id="6.10.250.1310">
    <property type="match status" value="1"/>
</dbReference>
<keyword evidence="3" id="KW-0472">Membrane</keyword>
<dbReference type="Proteomes" id="UP000325081">
    <property type="component" value="Unassembled WGS sequence"/>
</dbReference>
<reference evidence="6" key="1">
    <citation type="journal article" date="2019" name="Curr. Biol.">
        <title>Genome Sequence of Striga asiatica Provides Insight into the Evolution of Plant Parasitism.</title>
        <authorList>
            <person name="Yoshida S."/>
            <person name="Kim S."/>
            <person name="Wafula E.K."/>
            <person name="Tanskanen J."/>
            <person name="Kim Y.M."/>
            <person name="Honaas L."/>
            <person name="Yang Z."/>
            <person name="Spallek T."/>
            <person name="Conn C.E."/>
            <person name="Ichihashi Y."/>
            <person name="Cheong K."/>
            <person name="Cui S."/>
            <person name="Der J.P."/>
            <person name="Gundlach H."/>
            <person name="Jiao Y."/>
            <person name="Hori C."/>
            <person name="Ishida J.K."/>
            <person name="Kasahara H."/>
            <person name="Kiba T."/>
            <person name="Kim M.S."/>
            <person name="Koo N."/>
            <person name="Laohavisit A."/>
            <person name="Lee Y.H."/>
            <person name="Lumba S."/>
            <person name="McCourt P."/>
            <person name="Mortimer J.C."/>
            <person name="Mutuku J.M."/>
            <person name="Nomura T."/>
            <person name="Sasaki-Sekimoto Y."/>
            <person name="Seto Y."/>
            <person name="Wang Y."/>
            <person name="Wakatake T."/>
            <person name="Sakakibara H."/>
            <person name="Demura T."/>
            <person name="Yamaguchi S."/>
            <person name="Yoneyama K."/>
            <person name="Manabe R.I."/>
            <person name="Nelson D.C."/>
            <person name="Schulman A.H."/>
            <person name="Timko M.P."/>
            <person name="dePamphilis C.W."/>
            <person name="Choi D."/>
            <person name="Shirasu K."/>
        </authorList>
    </citation>
    <scope>NUCLEOTIDE SEQUENCE [LARGE SCALE GENOMIC DNA]</scope>
    <source>
        <strain evidence="6">cv. UVA1</strain>
    </source>
</reference>
<evidence type="ECO:0000313" key="6">
    <source>
        <dbReference type="Proteomes" id="UP000325081"/>
    </source>
</evidence>
<feature type="compositionally biased region" description="Basic and acidic residues" evidence="2">
    <location>
        <begin position="675"/>
        <end position="687"/>
    </location>
</feature>
<proteinExistence type="predicted"/>
<feature type="coiled-coil region" evidence="1">
    <location>
        <begin position="1005"/>
        <end position="1076"/>
    </location>
</feature>
<dbReference type="InterPro" id="IPR039322">
    <property type="entry name" value="MOM1"/>
</dbReference>
<evidence type="ECO:0000256" key="1">
    <source>
        <dbReference type="SAM" id="Coils"/>
    </source>
</evidence>
<feature type="region of interest" description="Disordered" evidence="2">
    <location>
        <begin position="291"/>
        <end position="342"/>
    </location>
</feature>
<sequence length="1264" mass="139674">MVSDTRTSRNSKDEGYGPNLNWKAALRKEAPMRSLGESQGSGARRSAREASDSPIQMAPSPHSMQKSQRLEEGTPPSTPSTKRKSERLEKSNTPSPVRDVRRSIRSKNELSPDDSSGSSKSAERFSPLDSKRKKQKNLIQVTLESEKAEIDPEVGTKRKKMNARSFMAMFKRQRIKIASDGDGVLEGRDKLSNVYSDNNDGIGLERMGNGAVNTDKSSRRVVGDSRDPIIDIDKASGGPLQKSCPKDHYEDIQDNVNMASSRRDNVLDEPLSNRSTTILSFRETYVCPKRLPTNRSSENRDASKSENSTCLGKTGDDSECSSIDKRSTQLKEDNPSPSPTLDTLVLCSEIKRSEGMSGGRSVSSDEQTALDSSLQELCRVLKFSEDVIIKASRFLEYVIKNKKVNSDSQSLVQALQISLCWIVTKTKIDKKESLMLAKEHLSYQCTEEQARSVYLILKKMYSKYKNKIINSERYFAVESINKEEIAAAGNTRKLQRKIRKRRKRLIRGHELELQELHEKWDKEKIKLETDHKLESAFIRTVHGQSVIGMDKLKLLNSDFNMKMEELISRRDLELKALEARQLEEINLVEAKAKAYLSGPASVGELQSLAPQPEEHAGEDFQPCGQSDEAIGCETRVENPETVSAQNEDGGNVSQPKQTGDDDEAAFLNPPASVERVSDSLVDERNGPDEVSSGDSQGLKLQLVQSKENASLADCGNTPSQQVQQDTTNHMENQTTLQDQPEPIDTVNPVLPNHEEAPKADEYVIHVPSDHETVTREPTDDETVTREPTGTKTVTCEPTDNETVTIVPTGTETLTCEPTDNEIVTHEPTGTKTVTRESTDETVTREPTDNETLTHVPTGAETVTREPTDNETVIHMPTGTETVVREPTDNETVAHVPTGTETVTCVPSDHETMARIPSDHETAARITSDQATVAQLPSNPGQNAVVAAVSENDVTTPSQVVVSTAEWSNEAFFQLGSDASHSEGPNYLVHPSHQLAYTSSPPSSSIDPLQIEIDNLRKEAEQLDKHHRELVLRLQHDCEKEIQEIINQVRNKYNTKLQEAVTELRSKRNELEKNQNKVVMNKLLAAAFRSKYWNPKSTFIPGMRRLFAMLSIFLSSWLSFYFIFTSRPVQAVHNTAALFSARPPLVIGTVTPSSCGAHRPSGGGEIRSAAPHLQPFRPPPPPLAFANLPASGNMSRPTGGSLESFDLGIIRNIPQPPVNQAAAAVGAGIDDVGDELTTAIAYSFVTYYASEGERKACTVTNKVVS</sequence>
<feature type="region of interest" description="Disordered" evidence="2">
    <location>
        <begin position="770"/>
        <end position="792"/>
    </location>
</feature>
<feature type="transmembrane region" description="Helical" evidence="3">
    <location>
        <begin position="1105"/>
        <end position="1123"/>
    </location>
</feature>
<feature type="compositionally biased region" description="Polar residues" evidence="2">
    <location>
        <begin position="640"/>
        <end position="657"/>
    </location>
</feature>
<dbReference type="AlphaFoldDB" id="A0A5A7P3I0"/>
<feature type="domain" description="MOM1 alpha-helical" evidence="4">
    <location>
        <begin position="365"/>
        <end position="475"/>
    </location>
</feature>
<dbReference type="InterPro" id="IPR056882">
    <property type="entry name" value="MOM1_dom"/>
</dbReference>
<evidence type="ECO:0000256" key="2">
    <source>
        <dbReference type="SAM" id="MobiDB-lite"/>
    </source>
</evidence>